<dbReference type="EMBL" id="JACCJB010000009">
    <property type="protein sequence ID" value="KAF6224232.1"/>
    <property type="molecule type" value="Genomic_DNA"/>
</dbReference>
<name>A0A8H6CIU5_9LECA</name>
<dbReference type="SUPFAM" id="SSF89372">
    <property type="entry name" value="Fucose-specific lectin"/>
    <property type="match status" value="1"/>
</dbReference>
<feature type="transmembrane region" description="Helical" evidence="2">
    <location>
        <begin position="113"/>
        <end position="136"/>
    </location>
</feature>
<dbReference type="Pfam" id="PF07938">
    <property type="entry name" value="Fungal_lectin"/>
    <property type="match status" value="1"/>
</dbReference>
<evidence type="ECO:0008006" key="5">
    <source>
        <dbReference type="Google" id="ProtNLM"/>
    </source>
</evidence>
<organism evidence="3 4">
    <name type="scientific">Letharia lupina</name>
    <dbReference type="NCBI Taxonomy" id="560253"/>
    <lineage>
        <taxon>Eukaryota</taxon>
        <taxon>Fungi</taxon>
        <taxon>Dikarya</taxon>
        <taxon>Ascomycota</taxon>
        <taxon>Pezizomycotina</taxon>
        <taxon>Lecanoromycetes</taxon>
        <taxon>OSLEUM clade</taxon>
        <taxon>Lecanoromycetidae</taxon>
        <taxon>Lecanorales</taxon>
        <taxon>Lecanorineae</taxon>
        <taxon>Parmeliaceae</taxon>
        <taxon>Letharia</taxon>
    </lineage>
</organism>
<dbReference type="InterPro" id="IPR012475">
    <property type="entry name" value="Fungal_lectin"/>
</dbReference>
<keyword evidence="2" id="KW-0472">Membrane</keyword>
<keyword evidence="4" id="KW-1185">Reference proteome</keyword>
<comment type="similarity">
    <text evidence="1">Belongs to the fungal fucose-specific lectin family.</text>
</comment>
<reference evidence="3 4" key="1">
    <citation type="journal article" date="2020" name="Genomics">
        <title>Complete, high-quality genomes from long-read metagenomic sequencing of two wolf lichen thalli reveals enigmatic genome architecture.</title>
        <authorList>
            <person name="McKenzie S.K."/>
            <person name="Walston R.F."/>
            <person name="Allen J.L."/>
        </authorList>
    </citation>
    <scope>NUCLEOTIDE SEQUENCE [LARGE SCALE GENOMIC DNA]</scope>
    <source>
        <strain evidence="3">WasteWater1</strain>
    </source>
</reference>
<keyword evidence="2" id="KW-0812">Transmembrane</keyword>
<dbReference type="AlphaFoldDB" id="A0A8H6CIU5"/>
<evidence type="ECO:0000313" key="3">
    <source>
        <dbReference type="EMBL" id="KAF6224232.1"/>
    </source>
</evidence>
<proteinExistence type="inferred from homology"/>
<evidence type="ECO:0000256" key="1">
    <source>
        <dbReference type="ARBA" id="ARBA00009042"/>
    </source>
</evidence>
<evidence type="ECO:0000313" key="4">
    <source>
        <dbReference type="Proteomes" id="UP000593566"/>
    </source>
</evidence>
<protein>
    <recommendedName>
        <fullName evidence="5">Fucose-specific lectin</fullName>
    </recommendedName>
</protein>
<gene>
    <name evidence="3" type="ORF">HO133_010807</name>
</gene>
<evidence type="ECO:0000256" key="2">
    <source>
        <dbReference type="SAM" id="Phobius"/>
    </source>
</evidence>
<accession>A0A8H6CIU5</accession>
<sequence>MVNPNGYHFSNTEYYSTLQVVPQPQRTPAWIDGLFEEKESLQVWPESTLEPVKARLFSDPSDAPELSPYNSPLASSIAPDASLTRSFGTLITEKKGGAWKGGRTICGIPRKTFWILLGVKLLMMALVIAVPVGLFVRRGKHTSAHANASNVPPSSPIMISNTSSLASIAWNDTNGIMQYRVYWQGEDNIIRESAWNATANLWQLSNSAIGIAKANSPLAAVVSGPAVYPFQIHLGAISASDTIVFWLCTDPELVDGETNFTSGPFIDPTNAPAAHTALAATWDRALDCNGCSETLLLLYQDTAGQLALGNLTVDGWLWSTLFANPVPGTGLALDVRSMGNVTRNIAIFYQLGNDYLTATLFNGTTYQWETRESDPIGMIAANASIASFNYGSTSVGVTLDEVVLSTGSNGTAVNIWDGQTQTFGTGEYSTVLGESRSLATNADAHAYGLQHGTVKEFKIDNMLAWSVVGNVTTS</sequence>
<comment type="caution">
    <text evidence="3">The sequence shown here is derived from an EMBL/GenBank/DDBJ whole genome shotgun (WGS) entry which is preliminary data.</text>
</comment>
<dbReference type="RefSeq" id="XP_037153292.1">
    <property type="nucleotide sequence ID" value="XM_037301658.1"/>
</dbReference>
<dbReference type="GeneID" id="59339197"/>
<dbReference type="Proteomes" id="UP000593566">
    <property type="component" value="Unassembled WGS sequence"/>
</dbReference>
<dbReference type="Gene3D" id="2.120.10.70">
    <property type="entry name" value="Fucose-specific lectin"/>
    <property type="match status" value="1"/>
</dbReference>
<keyword evidence="2" id="KW-1133">Transmembrane helix</keyword>